<name>A0A6J4IEC0_9MICC</name>
<dbReference type="AlphaFoldDB" id="A0A6J4IEC0"/>
<accession>A0A6J4IEC0</accession>
<evidence type="ECO:0000313" key="2">
    <source>
        <dbReference type="EMBL" id="CAA9249530.1"/>
    </source>
</evidence>
<dbReference type="EMBL" id="CADCTE010000120">
    <property type="protein sequence ID" value="CAA9249530.1"/>
    <property type="molecule type" value="Genomic_DNA"/>
</dbReference>
<organism evidence="2">
    <name type="scientific">uncultured Arthrobacter sp</name>
    <dbReference type="NCBI Taxonomy" id="114050"/>
    <lineage>
        <taxon>Bacteria</taxon>
        <taxon>Bacillati</taxon>
        <taxon>Actinomycetota</taxon>
        <taxon>Actinomycetes</taxon>
        <taxon>Micrococcales</taxon>
        <taxon>Micrococcaceae</taxon>
        <taxon>Arthrobacter</taxon>
        <taxon>environmental samples</taxon>
    </lineage>
</organism>
<feature type="region of interest" description="Disordered" evidence="1">
    <location>
        <begin position="1"/>
        <end position="28"/>
    </location>
</feature>
<protein>
    <submittedName>
        <fullName evidence="2">Uncharacterized protein</fullName>
    </submittedName>
</protein>
<reference evidence="2" key="1">
    <citation type="submission" date="2020-02" db="EMBL/GenBank/DDBJ databases">
        <authorList>
            <person name="Meier V. D."/>
        </authorList>
    </citation>
    <scope>NUCLEOTIDE SEQUENCE</scope>
    <source>
        <strain evidence="2">AVDCRST_MAG83</strain>
    </source>
</reference>
<proteinExistence type="predicted"/>
<gene>
    <name evidence="2" type="ORF">AVDCRST_MAG83-2054</name>
</gene>
<sequence>MTTQNVGPEGERMKGYPNANHPKVNPDA</sequence>
<evidence type="ECO:0000256" key="1">
    <source>
        <dbReference type="SAM" id="MobiDB-lite"/>
    </source>
</evidence>
<feature type="non-terminal residue" evidence="2">
    <location>
        <position position="28"/>
    </location>
</feature>